<dbReference type="SUPFAM" id="SSF52047">
    <property type="entry name" value="RNI-like"/>
    <property type="match status" value="1"/>
</dbReference>
<dbReference type="PROSITE" id="PS50181">
    <property type="entry name" value="FBOX"/>
    <property type="match status" value="1"/>
</dbReference>
<evidence type="ECO:0000313" key="2">
    <source>
        <dbReference type="EMBL" id="CAD6218079.1"/>
    </source>
</evidence>
<evidence type="ECO:0000313" key="3">
    <source>
        <dbReference type="Proteomes" id="UP000604825"/>
    </source>
</evidence>
<dbReference type="PANTHER" id="PTHR34709">
    <property type="entry name" value="OS10G0396666 PROTEIN"/>
    <property type="match status" value="1"/>
</dbReference>
<dbReference type="InterPro" id="IPR001810">
    <property type="entry name" value="F-box_dom"/>
</dbReference>
<gene>
    <name evidence="2" type="ORF">NCGR_LOCUS12004</name>
</gene>
<dbReference type="InterPro" id="IPR036047">
    <property type="entry name" value="F-box-like_dom_sf"/>
</dbReference>
<feature type="domain" description="F-box" evidence="1">
    <location>
        <begin position="39"/>
        <end position="88"/>
    </location>
</feature>
<dbReference type="InterPro" id="IPR055312">
    <property type="entry name" value="FBL15-like"/>
</dbReference>
<dbReference type="Gene3D" id="1.20.1280.50">
    <property type="match status" value="1"/>
</dbReference>
<evidence type="ECO:0000259" key="1">
    <source>
        <dbReference type="PROSITE" id="PS50181"/>
    </source>
</evidence>
<dbReference type="Pfam" id="PF00646">
    <property type="entry name" value="F-box"/>
    <property type="match status" value="1"/>
</dbReference>
<name>A0A811N573_9POAL</name>
<dbReference type="AlphaFoldDB" id="A0A811N573"/>
<keyword evidence="3" id="KW-1185">Reference proteome</keyword>
<dbReference type="SUPFAM" id="SSF81383">
    <property type="entry name" value="F-box domain"/>
    <property type="match status" value="1"/>
</dbReference>
<organism evidence="2 3">
    <name type="scientific">Miscanthus lutarioriparius</name>
    <dbReference type="NCBI Taxonomy" id="422564"/>
    <lineage>
        <taxon>Eukaryota</taxon>
        <taxon>Viridiplantae</taxon>
        <taxon>Streptophyta</taxon>
        <taxon>Embryophyta</taxon>
        <taxon>Tracheophyta</taxon>
        <taxon>Spermatophyta</taxon>
        <taxon>Magnoliopsida</taxon>
        <taxon>Liliopsida</taxon>
        <taxon>Poales</taxon>
        <taxon>Poaceae</taxon>
        <taxon>PACMAD clade</taxon>
        <taxon>Panicoideae</taxon>
        <taxon>Andropogonodae</taxon>
        <taxon>Andropogoneae</taxon>
        <taxon>Saccharinae</taxon>
        <taxon>Miscanthus</taxon>
    </lineage>
</organism>
<protein>
    <recommendedName>
        <fullName evidence="1">F-box domain-containing protein</fullName>
    </recommendedName>
</protein>
<proteinExistence type="predicted"/>
<accession>A0A811N573</accession>
<dbReference type="OrthoDB" id="676351at2759"/>
<dbReference type="Proteomes" id="UP000604825">
    <property type="component" value="Unassembled WGS sequence"/>
</dbReference>
<dbReference type="PANTHER" id="PTHR34709:SF62">
    <property type="entry name" value="OS12G0545400 PROTEIN"/>
    <property type="match status" value="1"/>
</dbReference>
<reference evidence="2" key="1">
    <citation type="submission" date="2020-10" db="EMBL/GenBank/DDBJ databases">
        <authorList>
            <person name="Han B."/>
            <person name="Lu T."/>
            <person name="Zhao Q."/>
            <person name="Huang X."/>
            <person name="Zhao Y."/>
        </authorList>
    </citation>
    <scope>NUCLEOTIDE SEQUENCE</scope>
</reference>
<comment type="caution">
    <text evidence="2">The sequence shown here is derived from an EMBL/GenBank/DDBJ whole genome shotgun (WGS) entry which is preliminary data.</text>
</comment>
<dbReference type="EMBL" id="CAJGYO010000003">
    <property type="protein sequence ID" value="CAD6218079.1"/>
    <property type="molecule type" value="Genomic_DNA"/>
</dbReference>
<sequence>MAARGACGECRKWQLDRDCCRVGLLRRSTRRLRRRADDADHISSLPDDLLLQILAGLGCARAAANTSLLSRRWRGLWTRSPQLIFHEITPEQLHAALGQIARPAGSLRISIPIHHMLTPDRISSLLGAAAPLAPAELSVDIHADGCSDADAVDLPCFDRTASLSLHFDPRLRLPPAGDLTALESLSFGSCHMALGDLLPRCPCLRKLSLSSWQYDSITVHSTSLQELYVSAPAHLRRVDIVAPVLKKLTFSSIQGISDEFSLSLSAPLVVDHSWYFGSWSTFGGIWRVWSLQLKTLGHFVQTQQTDSREDTCLQPQHRAHGNILLLRIGAEQNFSDGMAVTFEQEISQSQVRNLSVLELKIVPRGHVYGAMVLDLLRFCTSVQKLKVELNRYQRKACHVNCHCDQPNNWKDQIISVTVLKEVKIDGFNGEDHEVGLLKVLLRCAALLQSVTMNLSRNVSRRRSCSAYMELPSLLKAHPSVKFNIYSWCGDQVLFG</sequence>